<gene>
    <name evidence="1" type="ORF">KV203_10940</name>
</gene>
<evidence type="ECO:0000313" key="2">
    <source>
        <dbReference type="Proteomes" id="UP000887023"/>
    </source>
</evidence>
<keyword evidence="2" id="KW-1185">Reference proteome</keyword>
<organism evidence="1 2">
    <name type="scientific">Skermania pinensis</name>
    <dbReference type="NCBI Taxonomy" id="39122"/>
    <lineage>
        <taxon>Bacteria</taxon>
        <taxon>Bacillati</taxon>
        <taxon>Actinomycetota</taxon>
        <taxon>Actinomycetes</taxon>
        <taxon>Mycobacteriales</taxon>
        <taxon>Gordoniaceae</taxon>
        <taxon>Skermania</taxon>
    </lineage>
</organism>
<reference evidence="1" key="1">
    <citation type="submission" date="2021-07" db="EMBL/GenBank/DDBJ databases">
        <title>Candidatus Kaistella beijingensis sp. nov. isolated from a municipal wastewater treatment plant is involved in sludge foaming.</title>
        <authorList>
            <person name="Song Y."/>
            <person name="Liu S.-J."/>
        </authorList>
    </citation>
    <scope>NUCLEOTIDE SEQUENCE</scope>
    <source>
        <strain evidence="1">DSM 43998</strain>
    </source>
</reference>
<protein>
    <submittedName>
        <fullName evidence="1">Uncharacterized protein</fullName>
    </submittedName>
</protein>
<name>A0ABX8S680_9ACTN</name>
<dbReference type="RefSeq" id="WP_066473759.1">
    <property type="nucleotide sequence ID" value="NZ_CBCRUZ010000023.1"/>
</dbReference>
<proteinExistence type="predicted"/>
<sequence length="118" mass="13139">MNHFTLDQALNLTPDKSPAENWAELEPLWADLPASSAKRHALNQAVVSQTIEFHHHNVEFGYRYDSTAIVDDGSPAYTPLDPVRLYEAGTKPGAPLPHAFVEHEGKRKRGFRGRGHGL</sequence>
<dbReference type="EMBL" id="CP079105">
    <property type="protein sequence ID" value="QXQ12499.1"/>
    <property type="molecule type" value="Genomic_DNA"/>
</dbReference>
<accession>A0ABX8S680</accession>
<evidence type="ECO:0000313" key="1">
    <source>
        <dbReference type="EMBL" id="QXQ12499.1"/>
    </source>
</evidence>
<dbReference type="Gene3D" id="3.40.30.120">
    <property type="match status" value="1"/>
</dbReference>
<dbReference type="Proteomes" id="UP000887023">
    <property type="component" value="Chromosome"/>
</dbReference>